<protein>
    <submittedName>
        <fullName evidence="1">Uncharacterized protein</fullName>
    </submittedName>
</protein>
<organism evidence="1 2">
    <name type="scientific">Ulvibacterium marinum</name>
    <dbReference type="NCBI Taxonomy" id="2419782"/>
    <lineage>
        <taxon>Bacteria</taxon>
        <taxon>Pseudomonadati</taxon>
        <taxon>Bacteroidota</taxon>
        <taxon>Flavobacteriia</taxon>
        <taxon>Flavobacteriales</taxon>
        <taxon>Flavobacteriaceae</taxon>
        <taxon>Ulvibacterium</taxon>
    </lineage>
</organism>
<dbReference type="AlphaFoldDB" id="A0A3B0C422"/>
<proteinExistence type="predicted"/>
<sequence length="107" mass="12570">MTYIEELKTRIMKAMANLQDLKCDEDKKVILRNLSRIMDLRIIDIDIENNMLHFLYARPITFQKAKKELLRIGFPIQSCKLNKGRTKGRYEKDIIQSSGVQAGAPWW</sequence>
<gene>
    <name evidence="1" type="ORF">D7Z94_18370</name>
</gene>
<dbReference type="EMBL" id="RBCJ01000003">
    <property type="protein sequence ID" value="RKN80200.1"/>
    <property type="molecule type" value="Genomic_DNA"/>
</dbReference>
<evidence type="ECO:0000313" key="2">
    <source>
        <dbReference type="Proteomes" id="UP000276603"/>
    </source>
</evidence>
<accession>A0A3B0C422</accession>
<reference evidence="1 2" key="1">
    <citation type="submission" date="2018-10" db="EMBL/GenBank/DDBJ databases">
        <title>Ulvibacterium marinum gen. nov., sp. nov., a novel marine bacterium of the family Flavobacteriaceae, isolated from a culture of the green alga Ulva prolifera.</title>
        <authorList>
            <person name="Zhang Z."/>
        </authorList>
    </citation>
    <scope>NUCLEOTIDE SEQUENCE [LARGE SCALE GENOMIC DNA]</scope>
    <source>
        <strain evidence="1 2">CCMM003</strain>
    </source>
</reference>
<keyword evidence="2" id="KW-1185">Reference proteome</keyword>
<evidence type="ECO:0000313" key="1">
    <source>
        <dbReference type="EMBL" id="RKN80200.1"/>
    </source>
</evidence>
<comment type="caution">
    <text evidence="1">The sequence shown here is derived from an EMBL/GenBank/DDBJ whole genome shotgun (WGS) entry which is preliminary data.</text>
</comment>
<dbReference type="Proteomes" id="UP000276603">
    <property type="component" value="Unassembled WGS sequence"/>
</dbReference>
<name>A0A3B0C422_9FLAO</name>